<organism evidence="1 2">
    <name type="scientific">Citrus clementina</name>
    <name type="common">Clementine</name>
    <name type="synonym">Citrus deliciosa x Citrus sinensis</name>
    <dbReference type="NCBI Taxonomy" id="85681"/>
    <lineage>
        <taxon>Eukaryota</taxon>
        <taxon>Viridiplantae</taxon>
        <taxon>Streptophyta</taxon>
        <taxon>Embryophyta</taxon>
        <taxon>Tracheophyta</taxon>
        <taxon>Spermatophyta</taxon>
        <taxon>Magnoliopsida</taxon>
        <taxon>eudicotyledons</taxon>
        <taxon>Gunneridae</taxon>
        <taxon>Pentapetalae</taxon>
        <taxon>rosids</taxon>
        <taxon>malvids</taxon>
        <taxon>Sapindales</taxon>
        <taxon>Rutaceae</taxon>
        <taxon>Aurantioideae</taxon>
        <taxon>Citrus</taxon>
    </lineage>
</organism>
<dbReference type="Gramene" id="ESR60236">
    <property type="protein sequence ID" value="ESR60236"/>
    <property type="gene ID" value="CICLE_v10017857mg"/>
</dbReference>
<dbReference type="EMBL" id="KI536312">
    <property type="protein sequence ID" value="ESR60236.1"/>
    <property type="molecule type" value="Genomic_DNA"/>
</dbReference>
<dbReference type="Proteomes" id="UP000030687">
    <property type="component" value="Unassembled WGS sequence"/>
</dbReference>
<accession>V4UDA6</accession>
<sequence length="104" mass="11593">MARTKGLPEDFFVQCFISGLKDAIKNQVTMFQPNTLTQAIDLALLQERAMEAILKEAKGVNKGGVSTMNSFVPKKSDSSRLPPVKRISAVEMQERREKKALLLL</sequence>
<evidence type="ECO:0000313" key="2">
    <source>
        <dbReference type="Proteomes" id="UP000030687"/>
    </source>
</evidence>
<name>V4UDA6_CITCL</name>
<reference evidence="1 2" key="1">
    <citation type="submission" date="2013-10" db="EMBL/GenBank/DDBJ databases">
        <authorList>
            <consortium name="International Citrus Genome Consortium"/>
            <person name="Jenkins J."/>
            <person name="Schmutz J."/>
            <person name="Prochnik S."/>
            <person name="Rokhsar D."/>
            <person name="Gmitter F."/>
            <person name="Ollitrault P."/>
            <person name="Machado M."/>
            <person name="Talon M."/>
            <person name="Wincker P."/>
            <person name="Jaillon O."/>
            <person name="Morgante M."/>
        </authorList>
    </citation>
    <scope>NUCLEOTIDE SEQUENCE</scope>
    <source>
        <strain evidence="2">cv. Clemenules</strain>
    </source>
</reference>
<protein>
    <submittedName>
        <fullName evidence="1">Uncharacterized protein</fullName>
    </submittedName>
</protein>
<dbReference type="AlphaFoldDB" id="V4UDA6"/>
<keyword evidence="2" id="KW-1185">Reference proteome</keyword>
<gene>
    <name evidence="1" type="ORF">CICLE_v10017857mg</name>
</gene>
<dbReference type="KEGG" id="cic:CICLE_v10017857mg"/>
<evidence type="ECO:0000313" key="1">
    <source>
        <dbReference type="EMBL" id="ESR60236.1"/>
    </source>
</evidence>
<proteinExistence type="predicted"/>
<dbReference type="InParanoid" id="V4UDA6"/>